<keyword evidence="3" id="KW-0433">Leucine-rich repeat</keyword>
<evidence type="ECO:0000256" key="9">
    <source>
        <dbReference type="ARBA" id="ARBA00023170"/>
    </source>
</evidence>
<dbReference type="SMART" id="SM00365">
    <property type="entry name" value="LRR_SD22"/>
    <property type="match status" value="4"/>
</dbReference>
<evidence type="ECO:0000259" key="12">
    <source>
        <dbReference type="PROSITE" id="PS50104"/>
    </source>
</evidence>
<sequence length="813" mass="93399">MLNIEILDLSNNQIRSIDNASLVHFPILRNLTLRRNLLKKITNTTFFGLRNLLHLDISANQIQEIDTGAFQYFNNLISLDISCNVVLGYTTRTLHPLLFSPLNSLTELFIHGVAGRRDSVYPNKTLIQMAHLQSLSVDGLNTEFGPELLTLRNLQHLEIGSNQFCKLRNIPVTFFENVPFLKSFYLMECHSLTYINPAAFSKVNLQTLTFQSLPNYDLYDALNVLIGLQNSSLTVLRLVHLYNNTFECKTLRADHARYLSNLTLEVLDLSDNWLIYISSDFIDLLPRSINKLILKDNRLASYHYSLSNFTVLYNLSMLDVSYQNMKTRKQITSYECPKVKEKLDTGGGGSCRKIDRFSLENNKQTSQNGNELLEGIYTPQISNSEDNIYVSDNIDTSHDRDCEANPPMGLDKTTKPLESRPRLKIIKASYFNGFGASIILQYQQLKLCLSYLDIYNSFFSTVYIGKFPLPKSIKKALMASNYIRQINVGFFPRNNSLEKLDLHDNILGPSFALDVNGTIFERLEKLLYLNIKMNLISELPKYFFNGLVKLQWLRLSNNSLQLVNTRFSNQNDLKYIDLSDNAIIWIAKDVRDDLDRIAFLHPLYIDLTNNPLPCTCSMLDVLHWMEGTKAVFINKDILKCHFDDGSVEHIGNMTLRLQTLQRWCATKSIIIVICVASMAVIGALVGFALLYRFRWRLRYIRHNLMTRFAGFKPKATLDNGFKFDAYLLYTEETRKFVLRDCVRELEEKRGHNLCFEDRNFMPGSPIVSGIVSAVNNSHKTVPVVTPEFYEGDFSEYGVKMAVMEEIFKKRLAL</sequence>
<evidence type="ECO:0000256" key="4">
    <source>
        <dbReference type="ARBA" id="ARBA00022692"/>
    </source>
</evidence>
<gene>
    <name evidence="13" type="ORF">GSLYS_00021707001</name>
</gene>
<organism evidence="13 14">
    <name type="scientific">Lymnaea stagnalis</name>
    <name type="common">Great pond snail</name>
    <name type="synonym">Helix stagnalis</name>
    <dbReference type="NCBI Taxonomy" id="6523"/>
    <lineage>
        <taxon>Eukaryota</taxon>
        <taxon>Metazoa</taxon>
        <taxon>Spiralia</taxon>
        <taxon>Lophotrochozoa</taxon>
        <taxon>Mollusca</taxon>
        <taxon>Gastropoda</taxon>
        <taxon>Heterobranchia</taxon>
        <taxon>Euthyneura</taxon>
        <taxon>Panpulmonata</taxon>
        <taxon>Hygrophila</taxon>
        <taxon>Lymnaeoidea</taxon>
        <taxon>Lymnaeidae</taxon>
        <taxon>Lymnaea</taxon>
    </lineage>
</organism>
<keyword evidence="7 11" id="KW-1133">Transmembrane helix</keyword>
<evidence type="ECO:0000313" key="13">
    <source>
        <dbReference type="EMBL" id="CAL1548390.1"/>
    </source>
</evidence>
<feature type="domain" description="TIR" evidence="12">
    <location>
        <begin position="721"/>
        <end position="813"/>
    </location>
</feature>
<evidence type="ECO:0000256" key="1">
    <source>
        <dbReference type="ARBA" id="ARBA00004167"/>
    </source>
</evidence>
<comment type="similarity">
    <text evidence="2">Belongs to the Toll-like receptor family.</text>
</comment>
<evidence type="ECO:0000256" key="11">
    <source>
        <dbReference type="SAM" id="Phobius"/>
    </source>
</evidence>
<name>A0AAV2IN38_LYMST</name>
<keyword evidence="5" id="KW-0732">Signal</keyword>
<comment type="caution">
    <text evidence="13">The sequence shown here is derived from an EMBL/GenBank/DDBJ whole genome shotgun (WGS) entry which is preliminary data.</text>
</comment>
<dbReference type="Proteomes" id="UP001497497">
    <property type="component" value="Unassembled WGS sequence"/>
</dbReference>
<dbReference type="PROSITE" id="PS51450">
    <property type="entry name" value="LRR"/>
    <property type="match status" value="2"/>
</dbReference>
<dbReference type="PANTHER" id="PTHR24365:SF541">
    <property type="entry name" value="PROTEIN TOLL-RELATED"/>
    <property type="match status" value="1"/>
</dbReference>
<dbReference type="GO" id="GO:0005886">
    <property type="term" value="C:plasma membrane"/>
    <property type="evidence" value="ECO:0007669"/>
    <property type="project" value="TreeGrafter"/>
</dbReference>
<dbReference type="PANTHER" id="PTHR24365">
    <property type="entry name" value="TOLL-LIKE RECEPTOR"/>
    <property type="match status" value="1"/>
</dbReference>
<dbReference type="GO" id="GO:0007165">
    <property type="term" value="P:signal transduction"/>
    <property type="evidence" value="ECO:0007669"/>
    <property type="project" value="InterPro"/>
</dbReference>
<dbReference type="Gene3D" id="3.40.50.10140">
    <property type="entry name" value="Toll/interleukin-1 receptor homology (TIR) domain"/>
    <property type="match status" value="1"/>
</dbReference>
<comment type="subcellular location">
    <subcellularLocation>
        <location evidence="1">Membrane</location>
        <topology evidence="1">Single-pass membrane protein</topology>
    </subcellularLocation>
</comment>
<dbReference type="SUPFAM" id="SSF52200">
    <property type="entry name" value="Toll/Interleukin receptor TIR domain"/>
    <property type="match status" value="1"/>
</dbReference>
<proteinExistence type="inferred from homology"/>
<keyword evidence="8 11" id="KW-0472">Membrane</keyword>
<feature type="transmembrane region" description="Helical" evidence="11">
    <location>
        <begin position="669"/>
        <end position="691"/>
    </location>
</feature>
<keyword evidence="4 11" id="KW-0812">Transmembrane</keyword>
<protein>
    <recommendedName>
        <fullName evidence="12">TIR domain-containing protein</fullName>
    </recommendedName>
</protein>
<dbReference type="GO" id="GO:0038023">
    <property type="term" value="F:signaling receptor activity"/>
    <property type="evidence" value="ECO:0007669"/>
    <property type="project" value="TreeGrafter"/>
</dbReference>
<evidence type="ECO:0000256" key="3">
    <source>
        <dbReference type="ARBA" id="ARBA00022614"/>
    </source>
</evidence>
<keyword evidence="6" id="KW-0677">Repeat</keyword>
<dbReference type="AlphaFoldDB" id="A0AAV2IN38"/>
<dbReference type="InterPro" id="IPR035897">
    <property type="entry name" value="Toll_tir_struct_dom_sf"/>
</dbReference>
<accession>A0AAV2IN38</accession>
<dbReference type="SMART" id="SM00369">
    <property type="entry name" value="LRR_TYP"/>
    <property type="match status" value="7"/>
</dbReference>
<dbReference type="Pfam" id="PF13306">
    <property type="entry name" value="LRR_5"/>
    <property type="match status" value="1"/>
</dbReference>
<dbReference type="InterPro" id="IPR026906">
    <property type="entry name" value="LRR_5"/>
</dbReference>
<dbReference type="Gene3D" id="3.80.10.10">
    <property type="entry name" value="Ribonuclease Inhibitor"/>
    <property type="match status" value="4"/>
</dbReference>
<evidence type="ECO:0000256" key="7">
    <source>
        <dbReference type="ARBA" id="ARBA00022989"/>
    </source>
</evidence>
<dbReference type="InterPro" id="IPR001611">
    <property type="entry name" value="Leu-rich_rpt"/>
</dbReference>
<dbReference type="InterPro" id="IPR003591">
    <property type="entry name" value="Leu-rich_rpt_typical-subtyp"/>
</dbReference>
<evidence type="ECO:0000256" key="2">
    <source>
        <dbReference type="ARBA" id="ARBA00009634"/>
    </source>
</evidence>
<dbReference type="InterPro" id="IPR000157">
    <property type="entry name" value="TIR_dom"/>
</dbReference>
<evidence type="ECO:0000256" key="10">
    <source>
        <dbReference type="ARBA" id="ARBA00023180"/>
    </source>
</evidence>
<dbReference type="SUPFAM" id="SSF52058">
    <property type="entry name" value="L domain-like"/>
    <property type="match status" value="2"/>
</dbReference>
<dbReference type="InterPro" id="IPR032675">
    <property type="entry name" value="LRR_dom_sf"/>
</dbReference>
<evidence type="ECO:0000313" key="14">
    <source>
        <dbReference type="Proteomes" id="UP001497497"/>
    </source>
</evidence>
<dbReference type="PROSITE" id="PS50104">
    <property type="entry name" value="TIR"/>
    <property type="match status" value="1"/>
</dbReference>
<keyword evidence="14" id="KW-1185">Reference proteome</keyword>
<evidence type="ECO:0000256" key="5">
    <source>
        <dbReference type="ARBA" id="ARBA00022729"/>
    </source>
</evidence>
<evidence type="ECO:0000256" key="8">
    <source>
        <dbReference type="ARBA" id="ARBA00023136"/>
    </source>
</evidence>
<keyword evidence="10" id="KW-0325">Glycoprotein</keyword>
<reference evidence="13 14" key="1">
    <citation type="submission" date="2024-04" db="EMBL/GenBank/DDBJ databases">
        <authorList>
            <consortium name="Genoscope - CEA"/>
            <person name="William W."/>
        </authorList>
    </citation>
    <scope>NUCLEOTIDE SEQUENCE [LARGE SCALE GENOMIC DNA]</scope>
</reference>
<dbReference type="Pfam" id="PF01582">
    <property type="entry name" value="TIR"/>
    <property type="match status" value="1"/>
</dbReference>
<keyword evidence="9" id="KW-0675">Receptor</keyword>
<evidence type="ECO:0000256" key="6">
    <source>
        <dbReference type="ARBA" id="ARBA00022737"/>
    </source>
</evidence>
<dbReference type="Pfam" id="PF13855">
    <property type="entry name" value="LRR_8"/>
    <property type="match status" value="2"/>
</dbReference>
<dbReference type="EMBL" id="CAXITT010001314">
    <property type="protein sequence ID" value="CAL1548390.1"/>
    <property type="molecule type" value="Genomic_DNA"/>
</dbReference>